<dbReference type="PANTHER" id="PTHR30346">
    <property type="entry name" value="TRANSCRIPTIONAL DUAL REGULATOR HCAR-RELATED"/>
    <property type="match status" value="1"/>
</dbReference>
<evidence type="ECO:0000313" key="7">
    <source>
        <dbReference type="Proteomes" id="UP000246722"/>
    </source>
</evidence>
<dbReference type="Gene3D" id="1.10.10.10">
    <property type="entry name" value="Winged helix-like DNA-binding domain superfamily/Winged helix DNA-binding domain"/>
    <property type="match status" value="1"/>
</dbReference>
<accession>A0A318A174</accession>
<dbReference type="PROSITE" id="PS50931">
    <property type="entry name" value="HTH_LYSR"/>
    <property type="match status" value="1"/>
</dbReference>
<comment type="similarity">
    <text evidence="1">Belongs to the LysR transcriptional regulatory family.</text>
</comment>
<dbReference type="SUPFAM" id="SSF46785">
    <property type="entry name" value="Winged helix' DNA-binding domain"/>
    <property type="match status" value="1"/>
</dbReference>
<dbReference type="EMBL" id="QHLY01000003">
    <property type="protein sequence ID" value="PXA73228.1"/>
    <property type="molecule type" value="Genomic_DNA"/>
</dbReference>
<evidence type="ECO:0000256" key="1">
    <source>
        <dbReference type="ARBA" id="ARBA00009437"/>
    </source>
</evidence>
<dbReference type="Pfam" id="PF00126">
    <property type="entry name" value="HTH_1"/>
    <property type="match status" value="1"/>
</dbReference>
<keyword evidence="7" id="KW-1185">Reference proteome</keyword>
<dbReference type="PANTHER" id="PTHR30346:SF29">
    <property type="entry name" value="LYSR SUBSTRATE-BINDING"/>
    <property type="match status" value="1"/>
</dbReference>
<organism evidence="6 7">
    <name type="scientific">Cryobacterium arcticum</name>
    <dbReference type="NCBI Taxonomy" id="670052"/>
    <lineage>
        <taxon>Bacteria</taxon>
        <taxon>Bacillati</taxon>
        <taxon>Actinomycetota</taxon>
        <taxon>Actinomycetes</taxon>
        <taxon>Micrococcales</taxon>
        <taxon>Microbacteriaceae</taxon>
        <taxon>Cryobacterium</taxon>
    </lineage>
</organism>
<name>A0A318A174_9MICO</name>
<dbReference type="AlphaFoldDB" id="A0A318A174"/>
<evidence type="ECO:0000256" key="3">
    <source>
        <dbReference type="ARBA" id="ARBA00023125"/>
    </source>
</evidence>
<keyword evidence="2" id="KW-0805">Transcription regulation</keyword>
<proteinExistence type="inferred from homology"/>
<evidence type="ECO:0000313" key="6">
    <source>
        <dbReference type="EMBL" id="PXA73228.1"/>
    </source>
</evidence>
<protein>
    <submittedName>
        <fullName evidence="6">LysR family transcriptional regulator</fullName>
    </submittedName>
</protein>
<dbReference type="GO" id="GO:0003677">
    <property type="term" value="F:DNA binding"/>
    <property type="evidence" value="ECO:0007669"/>
    <property type="project" value="UniProtKB-KW"/>
</dbReference>
<evidence type="ECO:0000259" key="5">
    <source>
        <dbReference type="PROSITE" id="PS50931"/>
    </source>
</evidence>
<dbReference type="GO" id="GO:0032993">
    <property type="term" value="C:protein-DNA complex"/>
    <property type="evidence" value="ECO:0007669"/>
    <property type="project" value="TreeGrafter"/>
</dbReference>
<dbReference type="Gene3D" id="3.40.190.10">
    <property type="entry name" value="Periplasmic binding protein-like II"/>
    <property type="match status" value="2"/>
</dbReference>
<dbReference type="CDD" id="cd00090">
    <property type="entry name" value="HTH_ARSR"/>
    <property type="match status" value="1"/>
</dbReference>
<keyword evidence="4" id="KW-0804">Transcription</keyword>
<dbReference type="RefSeq" id="WP_110124906.1">
    <property type="nucleotide sequence ID" value="NZ_QHLY01000003.1"/>
</dbReference>
<sequence>MDPYRILLLRELEEHGSVAAVARTLGLSPSAVSQQLASLQASVDVPLTRRDGRRLVLTQAGRTLAQAGREIAAALANAKDSLRRYEQDSHGIVRVSAFHSAALSFFRPLISRLDGDGPKLYLVDADVAEAEFPRMTGDHDIVIAHRLPTGDPWPEEMTVVPLLREEVDVAVAANHPLAQEDAIDPAALRDTPWLTFRTGYPMTPLTAVVAHAVGSSLPQAHHINDLTVAATIVASGTAVALMPRRTMGAAALDGVVLRPLKGIVLERQIDALMRPEAIRRTAVQRVLAELQAIAAGL</sequence>
<dbReference type="Pfam" id="PF03466">
    <property type="entry name" value="LysR_substrate"/>
    <property type="match status" value="1"/>
</dbReference>
<dbReference type="InterPro" id="IPR036390">
    <property type="entry name" value="WH_DNA-bd_sf"/>
</dbReference>
<evidence type="ECO:0000256" key="2">
    <source>
        <dbReference type="ARBA" id="ARBA00023015"/>
    </source>
</evidence>
<reference evidence="6 7" key="1">
    <citation type="submission" date="2018-05" db="EMBL/GenBank/DDBJ databases">
        <title>Genetic diversity of glacier-inhabiting Cryobacterium bacteria in China and description of Cryobacterium mengkeensis sp. nov. and Arthrobacter glacialis sp. nov.</title>
        <authorList>
            <person name="Liu Q."/>
            <person name="Xin Y.-H."/>
        </authorList>
    </citation>
    <scope>NUCLEOTIDE SEQUENCE [LARGE SCALE GENOMIC DNA]</scope>
    <source>
        <strain evidence="6 7">SK-1</strain>
    </source>
</reference>
<feature type="domain" description="HTH lysR-type" evidence="5">
    <location>
        <begin position="1"/>
        <end position="58"/>
    </location>
</feature>
<dbReference type="OrthoDB" id="4131546at2"/>
<dbReference type="SUPFAM" id="SSF53850">
    <property type="entry name" value="Periplasmic binding protein-like II"/>
    <property type="match status" value="1"/>
</dbReference>
<evidence type="ECO:0000256" key="4">
    <source>
        <dbReference type="ARBA" id="ARBA00023163"/>
    </source>
</evidence>
<gene>
    <name evidence="6" type="ORF">CTB96_00240</name>
</gene>
<dbReference type="InterPro" id="IPR000847">
    <property type="entry name" value="LysR_HTH_N"/>
</dbReference>
<dbReference type="GO" id="GO:0003700">
    <property type="term" value="F:DNA-binding transcription factor activity"/>
    <property type="evidence" value="ECO:0007669"/>
    <property type="project" value="InterPro"/>
</dbReference>
<dbReference type="InterPro" id="IPR011991">
    <property type="entry name" value="ArsR-like_HTH"/>
</dbReference>
<keyword evidence="3" id="KW-0238">DNA-binding</keyword>
<dbReference type="InterPro" id="IPR036388">
    <property type="entry name" value="WH-like_DNA-bd_sf"/>
</dbReference>
<comment type="caution">
    <text evidence="6">The sequence shown here is derived from an EMBL/GenBank/DDBJ whole genome shotgun (WGS) entry which is preliminary data.</text>
</comment>
<dbReference type="Proteomes" id="UP000246722">
    <property type="component" value="Unassembled WGS sequence"/>
</dbReference>
<dbReference type="InterPro" id="IPR005119">
    <property type="entry name" value="LysR_subst-bd"/>
</dbReference>